<evidence type="ECO:0000256" key="3">
    <source>
        <dbReference type="SAM" id="Phobius"/>
    </source>
</evidence>
<keyword evidence="3" id="KW-0812">Transmembrane</keyword>
<dbReference type="EMBL" id="AP019377">
    <property type="protein sequence ID" value="BBH92452.1"/>
    <property type="molecule type" value="Genomic_DNA"/>
</dbReference>
<keyword evidence="3" id="KW-1133">Transmembrane helix</keyword>
<evidence type="ECO:0000256" key="1">
    <source>
        <dbReference type="SAM" id="Coils"/>
    </source>
</evidence>
<feature type="compositionally biased region" description="Low complexity" evidence="2">
    <location>
        <begin position="187"/>
        <end position="205"/>
    </location>
</feature>
<accession>A0A455SZW4</accession>
<keyword evidence="1" id="KW-0175">Coiled coil</keyword>
<feature type="coiled-coil region" evidence="1">
    <location>
        <begin position="16"/>
        <end position="43"/>
    </location>
</feature>
<feature type="region of interest" description="Disordered" evidence="2">
    <location>
        <begin position="154"/>
        <end position="235"/>
    </location>
</feature>
<name>A0A455SZW4_9CHLR</name>
<gene>
    <name evidence="4" type="ORF">KTA_06510</name>
</gene>
<feature type="compositionally biased region" description="Polar residues" evidence="2">
    <location>
        <begin position="214"/>
        <end position="235"/>
    </location>
</feature>
<organism evidence="4">
    <name type="scientific">Thermogemmatispora argillosa</name>
    <dbReference type="NCBI Taxonomy" id="2045280"/>
    <lineage>
        <taxon>Bacteria</taxon>
        <taxon>Bacillati</taxon>
        <taxon>Chloroflexota</taxon>
        <taxon>Ktedonobacteria</taxon>
        <taxon>Thermogemmatisporales</taxon>
        <taxon>Thermogemmatisporaceae</taxon>
        <taxon>Thermogemmatispora</taxon>
    </lineage>
</organism>
<feature type="transmembrane region" description="Helical" evidence="3">
    <location>
        <begin position="107"/>
        <end position="134"/>
    </location>
</feature>
<evidence type="ECO:0000313" key="4">
    <source>
        <dbReference type="EMBL" id="BBH92452.1"/>
    </source>
</evidence>
<feature type="transmembrane region" description="Helical" evidence="3">
    <location>
        <begin position="76"/>
        <end position="95"/>
    </location>
</feature>
<feature type="transmembrane region" description="Helical" evidence="3">
    <location>
        <begin position="49"/>
        <end position="70"/>
    </location>
</feature>
<reference evidence="4" key="1">
    <citation type="submission" date="2018-12" db="EMBL/GenBank/DDBJ databases">
        <title>Novel natural products biosynthetic potential of the class Ktedonobacteria.</title>
        <authorList>
            <person name="Zheng Y."/>
            <person name="Saitou A."/>
            <person name="Wang C.M."/>
            <person name="Toyoda A."/>
            <person name="Minakuchi Y."/>
            <person name="Sekiguchi Y."/>
            <person name="Ueda K."/>
            <person name="Takano H."/>
            <person name="Sakai Y."/>
            <person name="Yokota A."/>
            <person name="Yabe S."/>
        </authorList>
    </citation>
    <scope>NUCLEOTIDE SEQUENCE</scope>
    <source>
        <strain evidence="4">A3-2</strain>
    </source>
</reference>
<sequence length="235" mass="25743">MTANFPNWRQQVKAYRRQVRQQARLYRQQARAYRRQVHAYRRQQIYGRLLSALDTLLTLIALAGIAYAIVHANWHLLLSVFFAGLAVSSLFHALARRRASAGLNSLVWLLAIALFFLSGSLNWLLLALLCSFIISSLGRGLAHLFGASPPASSSPLSGPPASPTSEPEASTKSVAEPAYTPYHQGYPAQTTSAASASSGLSTPPSEAQEVPLNRYTQPLISYPEESSQVLPPQQR</sequence>
<keyword evidence="3" id="KW-0472">Membrane</keyword>
<dbReference type="AlphaFoldDB" id="A0A455SZW4"/>
<protein>
    <submittedName>
        <fullName evidence="4">Uncharacterized protein</fullName>
    </submittedName>
</protein>
<evidence type="ECO:0000256" key="2">
    <source>
        <dbReference type="SAM" id="MobiDB-lite"/>
    </source>
</evidence>
<proteinExistence type="predicted"/>